<feature type="transmembrane region" description="Helical" evidence="1">
    <location>
        <begin position="139"/>
        <end position="156"/>
    </location>
</feature>
<evidence type="ECO:0008006" key="4">
    <source>
        <dbReference type="Google" id="ProtNLM"/>
    </source>
</evidence>
<keyword evidence="1" id="KW-1133">Transmembrane helix</keyword>
<feature type="transmembrane region" description="Helical" evidence="1">
    <location>
        <begin position="220"/>
        <end position="241"/>
    </location>
</feature>
<dbReference type="OrthoDB" id="4578799at2"/>
<gene>
    <name evidence="2" type="ORF">FHX72_001522</name>
</gene>
<dbReference type="AlphaFoldDB" id="A0A7W4UMU9"/>
<feature type="transmembrane region" description="Helical" evidence="1">
    <location>
        <begin position="385"/>
        <end position="404"/>
    </location>
</feature>
<evidence type="ECO:0000313" key="2">
    <source>
        <dbReference type="EMBL" id="MBB2957385.1"/>
    </source>
</evidence>
<evidence type="ECO:0000256" key="1">
    <source>
        <dbReference type="SAM" id="Phobius"/>
    </source>
</evidence>
<feature type="transmembrane region" description="Helical" evidence="1">
    <location>
        <begin position="312"/>
        <end position="334"/>
    </location>
</feature>
<feature type="transmembrane region" description="Helical" evidence="1">
    <location>
        <begin position="162"/>
        <end position="178"/>
    </location>
</feature>
<dbReference type="RefSeq" id="WP_068476426.1">
    <property type="nucleotide sequence ID" value="NZ_CZJS01000059.1"/>
</dbReference>
<comment type="caution">
    <text evidence="2">The sequence shown here is derived from an EMBL/GenBank/DDBJ whole genome shotgun (WGS) entry which is preliminary data.</text>
</comment>
<feature type="transmembrane region" description="Helical" evidence="1">
    <location>
        <begin position="253"/>
        <end position="272"/>
    </location>
</feature>
<sequence length="462" mass="49870">MKALEEAASPRVDGEVLVRRRLPSVMRNEWLWSAVVLVVVTVATWLRVSPEDQDVVWAEDGLIFLVEQLDLGTLGALFQPYAGYQHFLPRLFAAGIVEFVPLEYFNRAVFAACAVFAGLVAAGVFRLTRDILRWLPARFFMALVTVVVPLLSLEIIGNLADLHTYCLWLAAWIAVAKVRTKGEGVFWAAVMLIACLTEVQALLLIPVLLVRLFWDRSFQTLAVIVGAFIGVGAQLATWVGFPRPMPSDAVITAWDVVVAWLVNAVMPIWNGSSSSNTALLAEHGVGVAFLALLPFAVAALTVLVFGRGPQRFALIVLLFVSAGTFGGSLMLNPVELFQYGSYSGDEWLSVPVNLRYGAAAALFVLATIPFAASVLVTRFSANAPVVARSLAWAGMLATFVFVGLQGPEVGSAKTATDLWEPQVRSAREQCAITPNGAAEFEAAPGVRLFELDCADVMARAGG</sequence>
<feature type="transmembrane region" description="Helical" evidence="1">
    <location>
        <begin position="185"/>
        <end position="214"/>
    </location>
</feature>
<reference evidence="2 3" key="1">
    <citation type="submission" date="2020-08" db="EMBL/GenBank/DDBJ databases">
        <title>Sequencing the genomes of 1000 actinobacteria strains.</title>
        <authorList>
            <person name="Klenk H.-P."/>
        </authorList>
    </citation>
    <scope>NUCLEOTIDE SEQUENCE [LARGE SCALE GENOMIC DNA]</scope>
    <source>
        <strain evidence="2 3">DSM 20419</strain>
    </source>
</reference>
<protein>
    <recommendedName>
        <fullName evidence="4">Glycosyltransferase RgtA/B/C/D-like domain-containing protein</fullName>
    </recommendedName>
</protein>
<feature type="transmembrane region" description="Helical" evidence="1">
    <location>
        <begin position="354"/>
        <end position="376"/>
    </location>
</feature>
<dbReference type="Proteomes" id="UP000545286">
    <property type="component" value="Unassembled WGS sequence"/>
</dbReference>
<keyword evidence="3" id="KW-1185">Reference proteome</keyword>
<accession>A0A7W4UMU9</accession>
<organism evidence="2 3">
    <name type="scientific">Pseudoclavibacter helvolus</name>
    <dbReference type="NCBI Taxonomy" id="255205"/>
    <lineage>
        <taxon>Bacteria</taxon>
        <taxon>Bacillati</taxon>
        <taxon>Actinomycetota</taxon>
        <taxon>Actinomycetes</taxon>
        <taxon>Micrococcales</taxon>
        <taxon>Microbacteriaceae</taxon>
        <taxon>Pseudoclavibacter</taxon>
    </lineage>
</organism>
<name>A0A7W4UMU9_9MICO</name>
<evidence type="ECO:0000313" key="3">
    <source>
        <dbReference type="Proteomes" id="UP000545286"/>
    </source>
</evidence>
<proteinExistence type="predicted"/>
<dbReference type="EMBL" id="JACHWJ010000002">
    <property type="protein sequence ID" value="MBB2957385.1"/>
    <property type="molecule type" value="Genomic_DNA"/>
</dbReference>
<keyword evidence="1" id="KW-0812">Transmembrane</keyword>
<keyword evidence="1" id="KW-0472">Membrane</keyword>
<feature type="transmembrane region" description="Helical" evidence="1">
    <location>
        <begin position="30"/>
        <end position="48"/>
    </location>
</feature>
<feature type="transmembrane region" description="Helical" evidence="1">
    <location>
        <begin position="284"/>
        <end position="305"/>
    </location>
</feature>
<feature type="transmembrane region" description="Helical" evidence="1">
    <location>
        <begin position="108"/>
        <end position="127"/>
    </location>
</feature>